<reference evidence="10" key="1">
    <citation type="submission" date="2015-05" db="EMBL/GenBank/DDBJ databases">
        <authorList>
            <person name="Wang D.B."/>
            <person name="Wang M."/>
        </authorList>
    </citation>
    <scope>NUCLEOTIDE SEQUENCE</scope>
    <source>
        <strain evidence="10">36-1</strain>
    </source>
</reference>
<comment type="subcellular location">
    <subcellularLocation>
        <location evidence="1">Membrane</location>
        <topology evidence="1">Multi-pass membrane protein</topology>
    </subcellularLocation>
</comment>
<evidence type="ECO:0000313" key="8">
    <source>
        <dbReference type="EMBL" id="OAQ83781.1"/>
    </source>
</evidence>
<dbReference type="EMBL" id="LSBH01000002">
    <property type="protein sequence ID" value="OAQ83781.1"/>
    <property type="molecule type" value="Genomic_DNA"/>
</dbReference>
<sequence>MAALTGDQIAVLNIIQQVGSSLSLVGCIFIIGTFCFCDAFHKSINRLVFYASFGNLASSVAFMMAGLHIDQPLSAACQAQAFLLDVFVAADAFWTLAMAVNVYLTFYFRFDAHALRRIEVPYLFLCYGIPFVPGFIFLFIKNSEGQHVYGAAGMWCWITPQWDPLRIATFYGPVWVVIAITMAIYLRSGTTIYRKHQQLRKFQGSTSGGMSSSTRGNTVTNMRTTEVVVTSEVVTKSETMELHTIGGQSTAHATTATPNGIEAGTSQPQTSTQTGTNATSVTAGGAPRPSNRIHQEINNAAWQYTKCALLFFVVILITWLPSSANRVYSHIHPRETSVTLQFMSATVLPLQGFWNAVIYAVTSWAACRKLLDKWRNTILKKRNSTAAVGGSEGQRLGGPGKHPWTRQDEPRSQRGWSGRLGTVLSTGKEEDTESMRELAKTAQGSDDGRSGSLAPSRSEV</sequence>
<gene>
    <name evidence="10" type="ORF">PCL_01802</name>
    <name evidence="8" type="ORF">VFPBJ_02548</name>
    <name evidence="9" type="ORF">VFPFJ_04720</name>
</gene>
<dbReference type="InterPro" id="IPR017981">
    <property type="entry name" value="GPCR_2-like_7TM"/>
</dbReference>
<evidence type="ECO:0000256" key="4">
    <source>
        <dbReference type="ARBA" id="ARBA00023136"/>
    </source>
</evidence>
<evidence type="ECO:0000256" key="2">
    <source>
        <dbReference type="ARBA" id="ARBA00022692"/>
    </source>
</evidence>
<feature type="region of interest" description="Disordered" evidence="5">
    <location>
        <begin position="384"/>
        <end position="460"/>
    </location>
</feature>
<comment type="caution">
    <text evidence="9">The sequence shown here is derived from an EMBL/GenBank/DDBJ whole genome shotgun (WGS) entry which is preliminary data.</text>
</comment>
<dbReference type="Proteomes" id="UP000078240">
    <property type="component" value="Unassembled WGS sequence"/>
</dbReference>
<dbReference type="GO" id="GO:0005886">
    <property type="term" value="C:plasma membrane"/>
    <property type="evidence" value="ECO:0007669"/>
    <property type="project" value="TreeGrafter"/>
</dbReference>
<protein>
    <submittedName>
        <fullName evidence="9">G-protein coupled receptor</fullName>
    </submittedName>
</protein>
<dbReference type="Proteomes" id="UP000245956">
    <property type="component" value="Unassembled WGS sequence"/>
</dbReference>
<dbReference type="PROSITE" id="PS50261">
    <property type="entry name" value="G_PROTEIN_RECEP_F2_4"/>
    <property type="match status" value="1"/>
</dbReference>
<organism evidence="9 11">
    <name type="scientific">Purpureocillium lilacinum</name>
    <name type="common">Paecilomyces lilacinus</name>
    <dbReference type="NCBI Taxonomy" id="33203"/>
    <lineage>
        <taxon>Eukaryota</taxon>
        <taxon>Fungi</taxon>
        <taxon>Dikarya</taxon>
        <taxon>Ascomycota</taxon>
        <taxon>Pezizomycotina</taxon>
        <taxon>Sordariomycetes</taxon>
        <taxon>Hypocreomycetidae</taxon>
        <taxon>Hypocreales</taxon>
        <taxon>Ophiocordycipitaceae</taxon>
        <taxon>Purpureocillium</taxon>
    </lineage>
</organism>
<name>A0A179HLY2_PURLI</name>
<dbReference type="RefSeq" id="XP_018179280.1">
    <property type="nucleotide sequence ID" value="XM_018321800.1"/>
</dbReference>
<evidence type="ECO:0000313" key="9">
    <source>
        <dbReference type="EMBL" id="OAQ90561.1"/>
    </source>
</evidence>
<feature type="transmembrane region" description="Helical" evidence="6">
    <location>
        <begin position="301"/>
        <end position="320"/>
    </location>
</feature>
<feature type="transmembrane region" description="Helical" evidence="6">
    <location>
        <begin position="120"/>
        <end position="140"/>
    </location>
</feature>
<dbReference type="EMBL" id="LSBI01000004">
    <property type="protein sequence ID" value="OAQ90561.1"/>
    <property type="molecule type" value="Genomic_DNA"/>
</dbReference>
<proteinExistence type="predicted"/>
<feature type="transmembrane region" description="Helical" evidence="6">
    <location>
        <begin position="352"/>
        <end position="371"/>
    </location>
</feature>
<dbReference type="EMBL" id="LCWV01000014">
    <property type="protein sequence ID" value="PWI68713.1"/>
    <property type="molecule type" value="Genomic_DNA"/>
</dbReference>
<feature type="compositionally biased region" description="Gly residues" evidence="5">
    <location>
        <begin position="390"/>
        <end position="400"/>
    </location>
</feature>
<evidence type="ECO:0000256" key="3">
    <source>
        <dbReference type="ARBA" id="ARBA00022989"/>
    </source>
</evidence>
<keyword evidence="3 6" id="KW-1133">Transmembrane helix</keyword>
<evidence type="ECO:0000259" key="7">
    <source>
        <dbReference type="PROSITE" id="PS50261"/>
    </source>
</evidence>
<feature type="compositionally biased region" description="Basic and acidic residues" evidence="5">
    <location>
        <begin position="427"/>
        <end position="439"/>
    </location>
</feature>
<feature type="compositionally biased region" description="Low complexity" evidence="5">
    <location>
        <begin position="264"/>
        <end position="276"/>
    </location>
</feature>
<feature type="transmembrane region" description="Helical" evidence="6">
    <location>
        <begin position="20"/>
        <end position="40"/>
    </location>
</feature>
<dbReference type="Pfam" id="PF05462">
    <property type="entry name" value="Dicty_CAR"/>
    <property type="match status" value="1"/>
</dbReference>
<feature type="transmembrane region" description="Helical" evidence="6">
    <location>
        <begin position="47"/>
        <end position="69"/>
    </location>
</feature>
<keyword evidence="9" id="KW-0675">Receptor</keyword>
<reference evidence="10 12" key="2">
    <citation type="journal article" date="2016" name="Front. Microbiol.">
        <title>Genome and transcriptome sequences reveal the specific parasitism of the nematophagous Purpureocillium lilacinum 36-1.</title>
        <authorList>
            <person name="Xie J."/>
            <person name="Li S."/>
            <person name="Mo C."/>
            <person name="Xiao X."/>
            <person name="Peng D."/>
            <person name="Wang G."/>
            <person name="Xiao Y."/>
        </authorList>
    </citation>
    <scope>NUCLEOTIDE SEQUENCE [LARGE SCALE GENOMIC DNA]</scope>
    <source>
        <strain evidence="10 12">36-1</strain>
    </source>
</reference>
<feature type="transmembrane region" description="Helical" evidence="6">
    <location>
        <begin position="81"/>
        <end position="108"/>
    </location>
</feature>
<evidence type="ECO:0000313" key="12">
    <source>
        <dbReference type="Proteomes" id="UP000245956"/>
    </source>
</evidence>
<evidence type="ECO:0000256" key="6">
    <source>
        <dbReference type="SAM" id="Phobius"/>
    </source>
</evidence>
<keyword evidence="2 6" id="KW-0812">Transmembrane</keyword>
<evidence type="ECO:0000256" key="1">
    <source>
        <dbReference type="ARBA" id="ARBA00004141"/>
    </source>
</evidence>
<dbReference type="GO" id="GO:0004930">
    <property type="term" value="F:G protein-coupled receptor activity"/>
    <property type="evidence" value="ECO:0007669"/>
    <property type="project" value="TreeGrafter"/>
</dbReference>
<feature type="domain" description="G-protein coupled receptors family 2 profile 2" evidence="7">
    <location>
        <begin position="12"/>
        <end position="363"/>
    </location>
</feature>
<dbReference type="PANTHER" id="PTHR23112:SF22">
    <property type="entry name" value="G-PROTEIN COUPLED RECEPTOR"/>
    <property type="match status" value="1"/>
</dbReference>
<dbReference type="PANTHER" id="PTHR23112">
    <property type="entry name" value="G PROTEIN-COUPLED RECEPTOR 157-RELATED"/>
    <property type="match status" value="1"/>
</dbReference>
<dbReference type="STRING" id="33203.A0A179HLY2"/>
<dbReference type="GeneID" id="28886849"/>
<dbReference type="Proteomes" id="UP000078340">
    <property type="component" value="Unassembled WGS sequence"/>
</dbReference>
<dbReference type="KEGG" id="plj:28886849"/>
<feature type="compositionally biased region" description="Polar residues" evidence="5">
    <location>
        <begin position="246"/>
        <end position="258"/>
    </location>
</feature>
<reference evidence="9 11" key="3">
    <citation type="submission" date="2016-02" db="EMBL/GenBank/DDBJ databases">
        <title>Biosynthesis of antibiotic leucinostatins and their inhibition on Phytophthora in bio-control Purpureocillium lilacinum.</title>
        <authorList>
            <person name="Wang G."/>
            <person name="Liu Z."/>
            <person name="Lin R."/>
            <person name="Li E."/>
            <person name="Mao Z."/>
            <person name="Ling J."/>
            <person name="Yin W."/>
            <person name="Xie B."/>
        </authorList>
    </citation>
    <scope>NUCLEOTIDE SEQUENCE [LARGE SCALE GENOMIC DNA]</scope>
    <source>
        <strain evidence="8">PLBJ-1</strain>
        <strain evidence="9">PLFJ-1</strain>
    </source>
</reference>
<evidence type="ECO:0000313" key="10">
    <source>
        <dbReference type="EMBL" id="PWI68713.1"/>
    </source>
</evidence>
<dbReference type="SUPFAM" id="SSF81321">
    <property type="entry name" value="Family A G protein-coupled receptor-like"/>
    <property type="match status" value="1"/>
</dbReference>
<feature type="transmembrane region" description="Helical" evidence="6">
    <location>
        <begin position="167"/>
        <end position="186"/>
    </location>
</feature>
<keyword evidence="4 6" id="KW-0472">Membrane</keyword>
<evidence type="ECO:0000313" key="11">
    <source>
        <dbReference type="Proteomes" id="UP000078340"/>
    </source>
</evidence>
<dbReference type="GO" id="GO:0007189">
    <property type="term" value="P:adenylate cyclase-activating G protein-coupled receptor signaling pathway"/>
    <property type="evidence" value="ECO:0007669"/>
    <property type="project" value="TreeGrafter"/>
</dbReference>
<evidence type="ECO:0000256" key="5">
    <source>
        <dbReference type="SAM" id="MobiDB-lite"/>
    </source>
</evidence>
<dbReference type="OMA" id="QFMSATV"/>
<accession>A0A179HLY2</accession>
<dbReference type="GO" id="GO:0007166">
    <property type="term" value="P:cell surface receptor signaling pathway"/>
    <property type="evidence" value="ECO:0007669"/>
    <property type="project" value="InterPro"/>
</dbReference>
<dbReference type="Gene3D" id="1.20.1070.10">
    <property type="entry name" value="Rhodopsin 7-helix transmembrane proteins"/>
    <property type="match status" value="1"/>
</dbReference>
<feature type="region of interest" description="Disordered" evidence="5">
    <location>
        <begin position="245"/>
        <end position="292"/>
    </location>
</feature>
<dbReference type="AlphaFoldDB" id="A0A179HLY2"/>